<evidence type="ECO:0000313" key="2">
    <source>
        <dbReference type="Proteomes" id="UP000314294"/>
    </source>
</evidence>
<gene>
    <name evidence="1" type="ORF">EYF80_062024</name>
</gene>
<dbReference type="EMBL" id="SRLO01007676">
    <property type="protein sequence ID" value="TNN27829.1"/>
    <property type="molecule type" value="Genomic_DNA"/>
</dbReference>
<sequence>MNSILLSYDLTVSFLRFKTCFLVLMQLVTVTCCCRDIMLTNHQVRSLESGQVFARRHFNSLECF</sequence>
<accession>A0A4Z2EG06</accession>
<keyword evidence="2" id="KW-1185">Reference proteome</keyword>
<protein>
    <submittedName>
        <fullName evidence="1">Uncharacterized protein</fullName>
    </submittedName>
</protein>
<dbReference type="AlphaFoldDB" id="A0A4Z2EG06"/>
<proteinExistence type="predicted"/>
<dbReference type="Proteomes" id="UP000314294">
    <property type="component" value="Unassembled WGS sequence"/>
</dbReference>
<comment type="caution">
    <text evidence="1">The sequence shown here is derived from an EMBL/GenBank/DDBJ whole genome shotgun (WGS) entry which is preliminary data.</text>
</comment>
<name>A0A4Z2EG06_9TELE</name>
<reference evidence="1 2" key="1">
    <citation type="submission" date="2019-03" db="EMBL/GenBank/DDBJ databases">
        <title>First draft genome of Liparis tanakae, snailfish: a comprehensive survey of snailfish specific genes.</title>
        <authorList>
            <person name="Kim W."/>
            <person name="Song I."/>
            <person name="Jeong J.-H."/>
            <person name="Kim D."/>
            <person name="Kim S."/>
            <person name="Ryu S."/>
            <person name="Song J.Y."/>
            <person name="Lee S.K."/>
        </authorList>
    </citation>
    <scope>NUCLEOTIDE SEQUENCE [LARGE SCALE GENOMIC DNA]</scope>
    <source>
        <tissue evidence="1">Muscle</tissue>
    </source>
</reference>
<organism evidence="1 2">
    <name type="scientific">Liparis tanakae</name>
    <name type="common">Tanaka's snailfish</name>
    <dbReference type="NCBI Taxonomy" id="230148"/>
    <lineage>
        <taxon>Eukaryota</taxon>
        <taxon>Metazoa</taxon>
        <taxon>Chordata</taxon>
        <taxon>Craniata</taxon>
        <taxon>Vertebrata</taxon>
        <taxon>Euteleostomi</taxon>
        <taxon>Actinopterygii</taxon>
        <taxon>Neopterygii</taxon>
        <taxon>Teleostei</taxon>
        <taxon>Neoteleostei</taxon>
        <taxon>Acanthomorphata</taxon>
        <taxon>Eupercaria</taxon>
        <taxon>Perciformes</taxon>
        <taxon>Cottioidei</taxon>
        <taxon>Cottales</taxon>
        <taxon>Liparidae</taxon>
        <taxon>Liparis</taxon>
    </lineage>
</organism>
<evidence type="ECO:0000313" key="1">
    <source>
        <dbReference type="EMBL" id="TNN27829.1"/>
    </source>
</evidence>